<dbReference type="SUPFAM" id="SSF49299">
    <property type="entry name" value="PKD domain"/>
    <property type="match status" value="1"/>
</dbReference>
<dbReference type="EMBL" id="VDMP01000017">
    <property type="protein sequence ID" value="TNM45157.1"/>
    <property type="molecule type" value="Genomic_DNA"/>
</dbReference>
<dbReference type="AlphaFoldDB" id="A0A5C4WA81"/>
<evidence type="ECO:0000313" key="2">
    <source>
        <dbReference type="EMBL" id="TNM45157.1"/>
    </source>
</evidence>
<reference evidence="2 3" key="1">
    <citation type="journal article" date="2016" name="Int. J. Syst. Evol. Microbiol.">
        <title>Nocardioides albidus sp. nov., an actinobacterium isolated from garden soil.</title>
        <authorList>
            <person name="Singh H."/>
            <person name="Du J."/>
            <person name="Trinh H."/>
            <person name="Won K."/>
            <person name="Yang J.E."/>
            <person name="Yin C."/>
            <person name="Kook M."/>
            <person name="Yi T.H."/>
        </authorList>
    </citation>
    <scope>NUCLEOTIDE SEQUENCE [LARGE SCALE GENOMIC DNA]</scope>
    <source>
        <strain evidence="2 3">CCTCC AB 2015297</strain>
    </source>
</reference>
<dbReference type="CDD" id="cd00146">
    <property type="entry name" value="PKD"/>
    <property type="match status" value="1"/>
</dbReference>
<feature type="domain" description="PKD" evidence="1">
    <location>
        <begin position="56"/>
        <end position="101"/>
    </location>
</feature>
<dbReference type="InterPro" id="IPR035986">
    <property type="entry name" value="PKD_dom_sf"/>
</dbReference>
<name>A0A5C4WA81_9ACTN</name>
<comment type="caution">
    <text evidence="2">The sequence shown here is derived from an EMBL/GenBank/DDBJ whole genome shotgun (WGS) entry which is preliminary data.</text>
</comment>
<dbReference type="RefSeq" id="WP_139621737.1">
    <property type="nucleotide sequence ID" value="NZ_VDMP01000017.1"/>
</dbReference>
<evidence type="ECO:0000259" key="1">
    <source>
        <dbReference type="PROSITE" id="PS50093"/>
    </source>
</evidence>
<dbReference type="InterPro" id="IPR013783">
    <property type="entry name" value="Ig-like_fold"/>
</dbReference>
<proteinExistence type="predicted"/>
<dbReference type="GO" id="GO:0005975">
    <property type="term" value="P:carbohydrate metabolic process"/>
    <property type="evidence" value="ECO:0007669"/>
    <property type="project" value="UniProtKB-ARBA"/>
</dbReference>
<sequence length="141" mass="15563">MTRAFKDLTWPASTLVIQPPDGLTLVNFDTNFYTTSTSPITQTVTLVKQQVTIEATPSQYHWTFGDGETLTTTKPGAPYPKLTNTHDYLRIGTYAVSLATTYTGRYRVGDGGWQSIAETVTVEGTPQQLRVIEAQPKLVGY</sequence>
<gene>
    <name evidence="2" type="ORF">FHP29_04955</name>
</gene>
<dbReference type="InterPro" id="IPR000601">
    <property type="entry name" value="PKD_dom"/>
</dbReference>
<dbReference type="Proteomes" id="UP000313231">
    <property type="component" value="Unassembled WGS sequence"/>
</dbReference>
<keyword evidence="3" id="KW-1185">Reference proteome</keyword>
<dbReference type="Gene3D" id="2.60.40.10">
    <property type="entry name" value="Immunoglobulins"/>
    <property type="match status" value="1"/>
</dbReference>
<protein>
    <recommendedName>
        <fullName evidence="1">PKD domain-containing protein</fullName>
    </recommendedName>
</protein>
<accession>A0A5C4WA81</accession>
<dbReference type="OrthoDB" id="5192284at2"/>
<dbReference type="Pfam" id="PF00801">
    <property type="entry name" value="PKD"/>
    <property type="match status" value="1"/>
</dbReference>
<dbReference type="PROSITE" id="PS50093">
    <property type="entry name" value="PKD"/>
    <property type="match status" value="1"/>
</dbReference>
<evidence type="ECO:0000313" key="3">
    <source>
        <dbReference type="Proteomes" id="UP000313231"/>
    </source>
</evidence>
<organism evidence="2 3">
    <name type="scientific">Nocardioides albidus</name>
    <dbReference type="NCBI Taxonomy" id="1517589"/>
    <lineage>
        <taxon>Bacteria</taxon>
        <taxon>Bacillati</taxon>
        <taxon>Actinomycetota</taxon>
        <taxon>Actinomycetes</taxon>
        <taxon>Propionibacteriales</taxon>
        <taxon>Nocardioidaceae</taxon>
        <taxon>Nocardioides</taxon>
    </lineage>
</organism>